<dbReference type="AlphaFoldDB" id="A0A383D670"/>
<dbReference type="Gene3D" id="3.60.15.10">
    <property type="entry name" value="Ribonuclease Z/Hydroxyacylglutathione hydrolase-like"/>
    <property type="match status" value="1"/>
</dbReference>
<dbReference type="GO" id="GO:0016787">
    <property type="term" value="F:hydrolase activity"/>
    <property type="evidence" value="ECO:0007669"/>
    <property type="project" value="UniProtKB-KW"/>
</dbReference>
<dbReference type="GO" id="GO:0046872">
    <property type="term" value="F:metal ion binding"/>
    <property type="evidence" value="ECO:0007669"/>
    <property type="project" value="UniProtKB-KW"/>
</dbReference>
<evidence type="ECO:0000313" key="7">
    <source>
        <dbReference type="EMBL" id="SVE39765.1"/>
    </source>
</evidence>
<proteinExistence type="inferred from homology"/>
<comment type="similarity">
    <text evidence="2">Belongs to the metallo-beta-lactamase superfamily.</text>
</comment>
<evidence type="ECO:0000256" key="3">
    <source>
        <dbReference type="ARBA" id="ARBA00022723"/>
    </source>
</evidence>
<dbReference type="InterPro" id="IPR001279">
    <property type="entry name" value="Metallo-B-lactamas"/>
</dbReference>
<reference evidence="7" key="1">
    <citation type="submission" date="2018-05" db="EMBL/GenBank/DDBJ databases">
        <authorList>
            <person name="Lanie J.A."/>
            <person name="Ng W.-L."/>
            <person name="Kazmierczak K.M."/>
            <person name="Andrzejewski T.M."/>
            <person name="Davidsen T.M."/>
            <person name="Wayne K.J."/>
            <person name="Tettelin H."/>
            <person name="Glass J.I."/>
            <person name="Rusch D."/>
            <person name="Podicherti R."/>
            <person name="Tsui H.-C.T."/>
            <person name="Winkler M.E."/>
        </authorList>
    </citation>
    <scope>NUCLEOTIDE SEQUENCE</scope>
</reference>
<organism evidence="7">
    <name type="scientific">marine metagenome</name>
    <dbReference type="NCBI Taxonomy" id="408172"/>
    <lineage>
        <taxon>unclassified sequences</taxon>
        <taxon>metagenomes</taxon>
        <taxon>ecological metagenomes</taxon>
    </lineage>
</organism>
<gene>
    <name evidence="7" type="ORF">METZ01_LOCUS492619</name>
</gene>
<dbReference type="PANTHER" id="PTHR42978:SF2">
    <property type="entry name" value="102 KBASES UNSTABLE REGION: FROM 1 TO 119443"/>
    <property type="match status" value="1"/>
</dbReference>
<evidence type="ECO:0000256" key="1">
    <source>
        <dbReference type="ARBA" id="ARBA00001947"/>
    </source>
</evidence>
<keyword evidence="5" id="KW-0862">Zinc</keyword>
<accession>A0A383D670</accession>
<dbReference type="InterPro" id="IPR051013">
    <property type="entry name" value="MBL_superfamily_lactonases"/>
</dbReference>
<dbReference type="InterPro" id="IPR036866">
    <property type="entry name" value="RibonucZ/Hydroxyglut_hydro"/>
</dbReference>
<protein>
    <recommendedName>
        <fullName evidence="6">Metallo-beta-lactamase domain-containing protein</fullName>
    </recommendedName>
</protein>
<evidence type="ECO:0000259" key="6">
    <source>
        <dbReference type="Pfam" id="PF00753"/>
    </source>
</evidence>
<keyword evidence="4" id="KW-0378">Hydrolase</keyword>
<evidence type="ECO:0000256" key="4">
    <source>
        <dbReference type="ARBA" id="ARBA00022801"/>
    </source>
</evidence>
<feature type="domain" description="Metallo-beta-lactamase" evidence="6">
    <location>
        <begin position="19"/>
        <end position="161"/>
    </location>
</feature>
<keyword evidence="3" id="KW-0479">Metal-binding</keyword>
<dbReference type="PANTHER" id="PTHR42978">
    <property type="entry name" value="QUORUM-QUENCHING LACTONASE YTNP-RELATED-RELATED"/>
    <property type="match status" value="1"/>
</dbReference>
<name>A0A383D670_9ZZZZ</name>
<dbReference type="Pfam" id="PF00753">
    <property type="entry name" value="Lactamase_B"/>
    <property type="match status" value="1"/>
</dbReference>
<dbReference type="EMBL" id="UINC01214505">
    <property type="protein sequence ID" value="SVE39765.1"/>
    <property type="molecule type" value="Genomic_DNA"/>
</dbReference>
<sequence>MPEIEILLPGFSINTDQATLGLCTVTLVRGEKLTVVDVGHFGRRGMLVDTLGAHGFEPEDIGRVILTHAHWDHSQNTDLFPNAEIVISKRELEYSRNPRAGDYATAKYFADTLKGHDVLEVAGETQIEDGIGTMDTPGHTAGHHSVLVQTSSGLACLGGDAVSDAGALSRGLP</sequence>
<dbReference type="SUPFAM" id="SSF56281">
    <property type="entry name" value="Metallo-hydrolase/oxidoreductase"/>
    <property type="match status" value="1"/>
</dbReference>
<evidence type="ECO:0000256" key="2">
    <source>
        <dbReference type="ARBA" id="ARBA00007749"/>
    </source>
</evidence>
<feature type="non-terminal residue" evidence="7">
    <location>
        <position position="173"/>
    </location>
</feature>
<comment type="cofactor">
    <cofactor evidence="1">
        <name>Zn(2+)</name>
        <dbReference type="ChEBI" id="CHEBI:29105"/>
    </cofactor>
</comment>
<evidence type="ECO:0000256" key="5">
    <source>
        <dbReference type="ARBA" id="ARBA00022833"/>
    </source>
</evidence>